<reference evidence="4" key="3">
    <citation type="submission" date="2017-12" db="EMBL/GenBank/DDBJ databases">
        <title>Genome sequence of the Bar-tailed Godwit (Limosa lapponica baueri).</title>
        <authorList>
            <person name="Lima N.C.B."/>
            <person name="Parody-Merino A.M."/>
            <person name="Battley P.F."/>
            <person name="Fidler A.E."/>
            <person name="Prosdocimi F."/>
        </authorList>
    </citation>
    <scope>NUCLEOTIDE SEQUENCE [LARGE SCALE GENOMIC DNA]</scope>
    <source>
        <strain evidence="2">BTGAFAM01</strain>
        <tissue evidence="2">Blood</tissue>
    </source>
</reference>
<dbReference type="EMBL" id="KZ506318">
    <property type="protein sequence ID" value="PKU40203.1"/>
    <property type="molecule type" value="Genomic_DNA"/>
</dbReference>
<dbReference type="EMBL" id="KZ508027">
    <property type="protein sequence ID" value="PKU35817.1"/>
    <property type="molecule type" value="Genomic_DNA"/>
</dbReference>
<evidence type="ECO:0000313" key="4">
    <source>
        <dbReference type="Proteomes" id="UP000233556"/>
    </source>
</evidence>
<protein>
    <recommendedName>
        <fullName evidence="5">Rna-directed dna polymerase from mobile element jockey-like</fullName>
    </recommendedName>
</protein>
<feature type="region of interest" description="Disordered" evidence="1">
    <location>
        <begin position="1"/>
        <end position="33"/>
    </location>
</feature>
<dbReference type="OrthoDB" id="416454at2759"/>
<evidence type="ECO:0000313" key="2">
    <source>
        <dbReference type="EMBL" id="PKU35817.1"/>
    </source>
</evidence>
<gene>
    <name evidence="2" type="ORF">llap_13881</name>
    <name evidence="3" type="ORF">llap_9497</name>
</gene>
<proteinExistence type="predicted"/>
<feature type="compositionally biased region" description="Basic and acidic residues" evidence="1">
    <location>
        <begin position="22"/>
        <end position="33"/>
    </location>
</feature>
<reference evidence="3" key="1">
    <citation type="submission" date="2017-11" db="EMBL/GenBank/DDBJ databases">
        <authorList>
            <person name="Han C.G."/>
        </authorList>
    </citation>
    <scope>NUCLEOTIDE SEQUENCE [LARGE SCALE GENOMIC DNA]</scope>
    <source>
        <strain evidence="3">BTGAFAM01</strain>
        <tissue evidence="3">Blood</tissue>
    </source>
</reference>
<organism evidence="3 4">
    <name type="scientific">Limosa lapponica baueri</name>
    <dbReference type="NCBI Taxonomy" id="1758121"/>
    <lineage>
        <taxon>Eukaryota</taxon>
        <taxon>Metazoa</taxon>
        <taxon>Chordata</taxon>
        <taxon>Craniata</taxon>
        <taxon>Vertebrata</taxon>
        <taxon>Euteleostomi</taxon>
        <taxon>Archelosauria</taxon>
        <taxon>Archosauria</taxon>
        <taxon>Dinosauria</taxon>
        <taxon>Saurischia</taxon>
        <taxon>Theropoda</taxon>
        <taxon>Coelurosauria</taxon>
        <taxon>Aves</taxon>
        <taxon>Neognathae</taxon>
        <taxon>Neoaves</taxon>
        <taxon>Charadriiformes</taxon>
        <taxon>Scolopacidae</taxon>
        <taxon>Limosa</taxon>
    </lineage>
</organism>
<evidence type="ECO:0000313" key="3">
    <source>
        <dbReference type="EMBL" id="PKU40203.1"/>
    </source>
</evidence>
<dbReference type="AlphaFoldDB" id="A0A2I0U2L9"/>
<sequence>MHPKKEVIRQKSQEACMNEQGAPERAEKQKKEAYRGWKQGQLDWEEYRETIRVVRNQIRQAKAHIELNLARDIKGNKKNYRYVRDKGKTREDVGPLQKEMGDLITQDMEKAEVLNDFLPPFSLARALTTPPKLRKAKTGAMTMKNHPLQKIRFKTI</sequence>
<feature type="compositionally biased region" description="Basic and acidic residues" evidence="1">
    <location>
        <begin position="1"/>
        <end position="12"/>
    </location>
</feature>
<evidence type="ECO:0008006" key="5">
    <source>
        <dbReference type="Google" id="ProtNLM"/>
    </source>
</evidence>
<name>A0A2I0U2L9_LIMLA</name>
<dbReference type="Proteomes" id="UP000233556">
    <property type="component" value="Unassembled WGS sequence"/>
</dbReference>
<accession>A0A2I0U2L9</accession>
<keyword evidence="4" id="KW-1185">Reference proteome</keyword>
<reference evidence="3" key="4">
    <citation type="submission" date="2018-01" db="EMBL/GenBank/DDBJ databases">
        <title>Genome sequence of the Bar-tailed Godwit (Limosa lapponica baueri).</title>
        <authorList>
            <person name="Lima N.C.B."/>
            <person name="Parody-Merino A.M."/>
            <person name="Battley P.F."/>
            <person name="Fidler A.E."/>
            <person name="Prosdocimi F."/>
        </authorList>
    </citation>
    <scope>NUCLEOTIDE SEQUENCE</scope>
    <source>
        <strain evidence="3">BTGAFAM01</strain>
        <tissue evidence="3">Blood</tissue>
    </source>
</reference>
<evidence type="ECO:0000256" key="1">
    <source>
        <dbReference type="SAM" id="MobiDB-lite"/>
    </source>
</evidence>
<reference evidence="4" key="2">
    <citation type="submission" date="2017-11" db="EMBL/GenBank/DDBJ databases">
        <authorList>
            <person name="Lima N.C."/>
            <person name="Parody-Merino A.M."/>
            <person name="Battley P.F."/>
            <person name="Fidler A.E."/>
            <person name="Prosdocimi F."/>
        </authorList>
    </citation>
    <scope>NUCLEOTIDE SEQUENCE [LARGE SCALE GENOMIC DNA]</scope>
</reference>